<comment type="caution">
    <text evidence="3">The sequence shown here is derived from an EMBL/GenBank/DDBJ whole genome shotgun (WGS) entry which is preliminary data.</text>
</comment>
<evidence type="ECO:0000256" key="1">
    <source>
        <dbReference type="ARBA" id="ARBA00022801"/>
    </source>
</evidence>
<dbReference type="Pfam" id="PF04371">
    <property type="entry name" value="PAD_porph"/>
    <property type="match status" value="1"/>
</dbReference>
<sequence length="363" mass="39183">MTTTPRIDGFRMPAEWERHAGCAMIWPERPDNWRDGARPAQAAFAAVAAAIARYETVTMIVSERLMDAARAALPHEVRLLAIETDDSWARDVGPVFVADANRRVRAVDFPFNAWGGHEHGLYAPWDKDDALARQLCEALDVRRYRAPCVLEGGAIHADGEGTALVTEPCLLDPARNPAVTKAAMERWLGDYLGVQAVIWLGPGIPEDETGGHIDNLACFAAPGRVLLAWCDDPDDPHYTVSRAAAARLDAATDARGRRLTIEKLPMPSKMVITQEESAGVVSTGKGMNRAEGARLAASYVNFYIANGAVIAPGFGTETDDAARAVLARNFPGRDIVMLPAREILLGGGNIHCITCQIPEGNPG</sequence>
<dbReference type="SUPFAM" id="SSF55909">
    <property type="entry name" value="Pentein"/>
    <property type="match status" value="1"/>
</dbReference>
<dbReference type="EC" id="3.5.3.12" evidence="2"/>
<evidence type="ECO:0000313" key="4">
    <source>
        <dbReference type="Proteomes" id="UP001521209"/>
    </source>
</evidence>
<comment type="similarity">
    <text evidence="2">Belongs to the agmatine deiminase family.</text>
</comment>
<keyword evidence="4" id="KW-1185">Reference proteome</keyword>
<reference evidence="3 4" key="1">
    <citation type="submission" date="2022-01" db="EMBL/GenBank/DDBJ databases">
        <authorList>
            <person name="Won M."/>
            <person name="Kim S.-J."/>
            <person name="Kwon S.-W."/>
        </authorList>
    </citation>
    <scope>NUCLEOTIDE SEQUENCE [LARGE SCALE GENOMIC DNA]</scope>
    <source>
        <strain evidence="3 4">KCTC 23505</strain>
    </source>
</reference>
<dbReference type="NCBIfam" id="NF010070">
    <property type="entry name" value="PRK13551.1"/>
    <property type="match status" value="1"/>
</dbReference>
<dbReference type="InterPro" id="IPR007466">
    <property type="entry name" value="Peptidyl-Arg-deiminase_porph"/>
</dbReference>
<dbReference type="NCBIfam" id="TIGR03380">
    <property type="entry name" value="agmatine_aguA"/>
    <property type="match status" value="1"/>
</dbReference>
<name>A0ABS9DWR9_9PROT</name>
<dbReference type="InterPro" id="IPR017754">
    <property type="entry name" value="Agmatine_deiminase"/>
</dbReference>
<comment type="catalytic activity">
    <reaction evidence="2">
        <text>agmatine + H2O = N-carbamoylputrescine + NH4(+)</text>
        <dbReference type="Rhea" id="RHEA:18037"/>
        <dbReference type="ChEBI" id="CHEBI:15377"/>
        <dbReference type="ChEBI" id="CHEBI:28938"/>
        <dbReference type="ChEBI" id="CHEBI:58145"/>
        <dbReference type="ChEBI" id="CHEBI:58318"/>
        <dbReference type="EC" id="3.5.3.12"/>
    </reaction>
</comment>
<dbReference type="Proteomes" id="UP001521209">
    <property type="component" value="Unassembled WGS sequence"/>
</dbReference>
<dbReference type="PANTHER" id="PTHR31377:SF0">
    <property type="entry name" value="AGMATINE DEIMINASE-RELATED"/>
    <property type="match status" value="1"/>
</dbReference>
<evidence type="ECO:0000313" key="3">
    <source>
        <dbReference type="EMBL" id="MCF3946593.1"/>
    </source>
</evidence>
<dbReference type="RefSeq" id="WP_235703825.1">
    <property type="nucleotide sequence ID" value="NZ_JAKGBZ010000011.1"/>
</dbReference>
<keyword evidence="1 2" id="KW-0378">Hydrolase</keyword>
<dbReference type="GO" id="GO:0047632">
    <property type="term" value="F:agmatine deiminase activity"/>
    <property type="evidence" value="ECO:0007669"/>
    <property type="project" value="UniProtKB-EC"/>
</dbReference>
<proteinExistence type="inferred from homology"/>
<dbReference type="EMBL" id="JAKGBZ010000011">
    <property type="protein sequence ID" value="MCF3946593.1"/>
    <property type="molecule type" value="Genomic_DNA"/>
</dbReference>
<organism evidence="3 4">
    <name type="scientific">Acidiphilium iwatense</name>
    <dbReference type="NCBI Taxonomy" id="768198"/>
    <lineage>
        <taxon>Bacteria</taxon>
        <taxon>Pseudomonadati</taxon>
        <taxon>Pseudomonadota</taxon>
        <taxon>Alphaproteobacteria</taxon>
        <taxon>Acetobacterales</taxon>
        <taxon>Acidocellaceae</taxon>
        <taxon>Acidiphilium</taxon>
    </lineage>
</organism>
<dbReference type="PANTHER" id="PTHR31377">
    <property type="entry name" value="AGMATINE DEIMINASE-RELATED"/>
    <property type="match status" value="1"/>
</dbReference>
<gene>
    <name evidence="2 3" type="primary">aguA</name>
    <name evidence="3" type="ORF">L2A60_07845</name>
</gene>
<dbReference type="HAMAP" id="MF_01841">
    <property type="entry name" value="Agmatine_deimin"/>
    <property type="match status" value="1"/>
</dbReference>
<evidence type="ECO:0000256" key="2">
    <source>
        <dbReference type="HAMAP-Rule" id="MF_01841"/>
    </source>
</evidence>
<feature type="active site" description="Amidino-cysteine intermediate" evidence="2">
    <location>
        <position position="352"/>
    </location>
</feature>
<accession>A0ABS9DWR9</accession>
<dbReference type="Gene3D" id="3.75.10.10">
    <property type="entry name" value="L-arginine/glycine Amidinotransferase, Chain A"/>
    <property type="match status" value="1"/>
</dbReference>
<protein>
    <recommendedName>
        <fullName evidence="2">Putative agmatine deiminase</fullName>
        <ecNumber evidence="2">3.5.3.12</ecNumber>
    </recommendedName>
    <alternativeName>
        <fullName evidence="2">Agmatine iminohydrolase</fullName>
    </alternativeName>
</protein>